<dbReference type="EMBL" id="HBNS01045900">
    <property type="protein sequence ID" value="CAE4646124.1"/>
    <property type="molecule type" value="Transcribed_RNA"/>
</dbReference>
<evidence type="ECO:0000256" key="9">
    <source>
        <dbReference type="SAM" id="MobiDB-lite"/>
    </source>
</evidence>
<dbReference type="Pfam" id="PF00225">
    <property type="entry name" value="Kinesin"/>
    <property type="match status" value="1"/>
</dbReference>
<feature type="compositionally biased region" description="Low complexity" evidence="9">
    <location>
        <begin position="43"/>
        <end position="100"/>
    </location>
</feature>
<dbReference type="EMBL" id="HBNS01045906">
    <property type="protein sequence ID" value="CAE4646132.1"/>
    <property type="molecule type" value="Transcribed_RNA"/>
</dbReference>
<dbReference type="InterPro" id="IPR001752">
    <property type="entry name" value="Kinesin_motor_dom"/>
</dbReference>
<dbReference type="GO" id="GO:0005524">
    <property type="term" value="F:ATP binding"/>
    <property type="evidence" value="ECO:0007669"/>
    <property type="project" value="UniProtKB-UniRule"/>
</dbReference>
<evidence type="ECO:0000313" key="13">
    <source>
        <dbReference type="EMBL" id="CAE4646130.1"/>
    </source>
</evidence>
<evidence type="ECO:0000259" key="10">
    <source>
        <dbReference type="PROSITE" id="PS50067"/>
    </source>
</evidence>
<feature type="compositionally biased region" description="Low complexity" evidence="9">
    <location>
        <begin position="135"/>
        <end position="148"/>
    </location>
</feature>
<feature type="compositionally biased region" description="Polar residues" evidence="9">
    <location>
        <begin position="273"/>
        <end position="283"/>
    </location>
</feature>
<evidence type="ECO:0000256" key="1">
    <source>
        <dbReference type="ARBA" id="ARBA00010899"/>
    </source>
</evidence>
<keyword evidence="3 6" id="KW-0547">Nucleotide-binding</keyword>
<dbReference type="GO" id="GO:0005874">
    <property type="term" value="C:microtubule"/>
    <property type="evidence" value="ECO:0007669"/>
    <property type="project" value="UniProtKB-KW"/>
</dbReference>
<dbReference type="PANTHER" id="PTHR47972:SF45">
    <property type="entry name" value="PROTEIN CLARET SEGREGATIONAL"/>
    <property type="match status" value="1"/>
</dbReference>
<feature type="coiled-coil region" evidence="8">
    <location>
        <begin position="471"/>
        <end position="512"/>
    </location>
</feature>
<evidence type="ECO:0000313" key="11">
    <source>
        <dbReference type="EMBL" id="CAE4646124.1"/>
    </source>
</evidence>
<name>A0A6V2MA10_9STRA</name>
<sequence>MKMKEENDKRNAAAAAMSIQAAAAAVANDARRARLEEWKRMRSSTTEGSTGTSPGTSCASSVSSISEAVAISPRMSTSTAAASSRRQRSLTSSSASSSQSGDAKLAPPAETRASTLRKNMNASQSNLKRSTSSTSLPAKAKAVSPSSSYLRSKPRRSSSVSSGITPRQYTPSTKPKPKKTAVKVSATPTIHSSFEHHPHATSSVDDENIISTILSNSENSLQLEEEDEEDDISIYSCQSTPAIPTSSILGSLWSSLNRSSHHDIVLEATAVHSNCPSPQSTNADYPPPDNNATTSKLSYFLSRKQPTPPDNSIQSLQSKNASLQTQLQSKQAELDSLTSRLSSIGLEKNQLQLDAAFHHEELTNVQAMNETLTQELEEMTQEKWNLWEQNRLLQEQLLEMDAVKDAKRAMEVELHTSQSSWQAEKEQMKTEHETLVQKLKFDLRVSKHKHDILSRNAAVDTSVDSSQEDDVATLHAKLEEQDETIMELQSKLLENEEKRRSMHNQIQELRGNVRVYVRTRPFLTHHDFTSGDRTEEKKECCELSCPINIHPSGTSLTILNKEKEEQLFSLDKVFAPTVSQKEVFEEVADFVQSAIDGYNVCLFSYGQTGSGKTHTMQGCGNADMRGIIPRAVELILDSLKGRSGWDFTLEASFLEIYNEELKDLLVAVPNTPWDSASTNNSTDGSDSRKALKNTNDKNKLSIKKNTDGRTYVKHLRHVPIDTTNATSGMATLENVMTCAARSRSVAFTHMNATSSRSHSVFSLHIRGTNLENGLVARGTLNLCDLAGSERLDRSNHDLSTPEGMARLKETQSINKSLSTLGDVFGALSAGSSHVPYRNSKLTYLLQDCLGGDGKALMFVNLSPTVESSFESLCSLRFAQRVNQVELGRATRDVSQGSSSGGGTTATSASPS</sequence>
<feature type="compositionally biased region" description="Basic and acidic residues" evidence="9">
    <location>
        <begin position="29"/>
        <end position="40"/>
    </location>
</feature>
<evidence type="ECO:0000256" key="8">
    <source>
        <dbReference type="SAM" id="Coils"/>
    </source>
</evidence>
<dbReference type="SUPFAM" id="SSF52540">
    <property type="entry name" value="P-loop containing nucleoside triphosphate hydrolases"/>
    <property type="match status" value="1"/>
</dbReference>
<feature type="compositionally biased region" description="Basic and acidic residues" evidence="9">
    <location>
        <begin position="1"/>
        <end position="11"/>
    </location>
</feature>
<dbReference type="InterPro" id="IPR027640">
    <property type="entry name" value="Kinesin-like_fam"/>
</dbReference>
<feature type="compositionally biased region" description="Low complexity" evidence="9">
    <location>
        <begin position="12"/>
        <end position="28"/>
    </location>
</feature>
<dbReference type="GO" id="GO:0003777">
    <property type="term" value="F:microtubule motor activity"/>
    <property type="evidence" value="ECO:0007669"/>
    <property type="project" value="InterPro"/>
</dbReference>
<evidence type="ECO:0000256" key="6">
    <source>
        <dbReference type="PROSITE-ProRule" id="PRU00283"/>
    </source>
</evidence>
<dbReference type="PROSITE" id="PS00411">
    <property type="entry name" value="KINESIN_MOTOR_1"/>
    <property type="match status" value="1"/>
</dbReference>
<feature type="region of interest" description="Disordered" evidence="9">
    <location>
        <begin position="674"/>
        <end position="702"/>
    </location>
</feature>
<dbReference type="SMART" id="SM00129">
    <property type="entry name" value="KISc"/>
    <property type="match status" value="1"/>
</dbReference>
<keyword evidence="4 6" id="KW-0067">ATP-binding</keyword>
<feature type="compositionally biased region" description="Polar residues" evidence="9">
    <location>
        <begin position="674"/>
        <end position="684"/>
    </location>
</feature>
<gene>
    <name evidence="11" type="ORF">DBRI00130_LOCUS35476</name>
    <name evidence="12" type="ORF">DBRI00130_LOCUS35478</name>
    <name evidence="13" type="ORF">DBRI00130_LOCUS35480</name>
    <name evidence="14" type="ORF">DBRI00130_LOCUS35481</name>
</gene>
<evidence type="ECO:0000256" key="3">
    <source>
        <dbReference type="ARBA" id="ARBA00022741"/>
    </source>
</evidence>
<dbReference type="InterPro" id="IPR027417">
    <property type="entry name" value="P-loop_NTPase"/>
</dbReference>
<dbReference type="GO" id="GO:0007018">
    <property type="term" value="P:microtubule-based movement"/>
    <property type="evidence" value="ECO:0007669"/>
    <property type="project" value="InterPro"/>
</dbReference>
<dbReference type="InterPro" id="IPR019821">
    <property type="entry name" value="Kinesin_motor_CS"/>
</dbReference>
<dbReference type="InterPro" id="IPR036961">
    <property type="entry name" value="Kinesin_motor_dom_sf"/>
</dbReference>
<evidence type="ECO:0000256" key="4">
    <source>
        <dbReference type="ARBA" id="ARBA00022840"/>
    </source>
</evidence>
<evidence type="ECO:0000256" key="2">
    <source>
        <dbReference type="ARBA" id="ARBA00022701"/>
    </source>
</evidence>
<comment type="similarity">
    <text evidence="1">Belongs to the TRAFAC class myosin-kinesin ATPase superfamily. Kinesin family. KIN-14 subfamily.</text>
</comment>
<dbReference type="EMBL" id="HBNS01045904">
    <property type="protein sequence ID" value="CAE4646130.1"/>
    <property type="molecule type" value="Transcribed_RNA"/>
</dbReference>
<organism evidence="12">
    <name type="scientific">Ditylum brightwellii</name>
    <dbReference type="NCBI Taxonomy" id="49249"/>
    <lineage>
        <taxon>Eukaryota</taxon>
        <taxon>Sar</taxon>
        <taxon>Stramenopiles</taxon>
        <taxon>Ochrophyta</taxon>
        <taxon>Bacillariophyta</taxon>
        <taxon>Mediophyceae</taxon>
        <taxon>Lithodesmiophycidae</taxon>
        <taxon>Lithodesmiales</taxon>
        <taxon>Lithodesmiaceae</taxon>
        <taxon>Ditylum</taxon>
    </lineage>
</organism>
<dbReference type="PANTHER" id="PTHR47972">
    <property type="entry name" value="KINESIN-LIKE PROTEIN KLP-3"/>
    <property type="match status" value="1"/>
</dbReference>
<dbReference type="AlphaFoldDB" id="A0A6V2MA10"/>
<feature type="region of interest" description="Disordered" evidence="9">
    <location>
        <begin position="273"/>
        <end position="295"/>
    </location>
</feature>
<dbReference type="EMBL" id="HBNS01045902">
    <property type="protein sequence ID" value="CAE4646127.1"/>
    <property type="molecule type" value="Transcribed_RNA"/>
</dbReference>
<feature type="coiled-coil region" evidence="8">
    <location>
        <begin position="313"/>
        <end position="413"/>
    </location>
</feature>
<dbReference type="PROSITE" id="PS50067">
    <property type="entry name" value="KINESIN_MOTOR_2"/>
    <property type="match status" value="1"/>
</dbReference>
<dbReference type="Gene3D" id="3.40.850.10">
    <property type="entry name" value="Kinesin motor domain"/>
    <property type="match status" value="1"/>
</dbReference>
<proteinExistence type="inferred from homology"/>
<feature type="domain" description="Kinesin motor" evidence="10">
    <location>
        <begin position="512"/>
        <end position="884"/>
    </location>
</feature>
<keyword evidence="8" id="KW-0175">Coiled coil</keyword>
<feature type="binding site" evidence="6">
    <location>
        <begin position="606"/>
        <end position="613"/>
    </location>
    <ligand>
        <name>ATP</name>
        <dbReference type="ChEBI" id="CHEBI:30616"/>
    </ligand>
</feature>
<evidence type="ECO:0000313" key="14">
    <source>
        <dbReference type="EMBL" id="CAE4646132.1"/>
    </source>
</evidence>
<evidence type="ECO:0000256" key="7">
    <source>
        <dbReference type="RuleBase" id="RU000394"/>
    </source>
</evidence>
<accession>A0A6V2MA10</accession>
<feature type="compositionally biased region" description="Basic and acidic residues" evidence="9">
    <location>
        <begin position="685"/>
        <end position="702"/>
    </location>
</feature>
<feature type="region of interest" description="Disordered" evidence="9">
    <location>
        <begin position="889"/>
        <end position="911"/>
    </location>
</feature>
<evidence type="ECO:0000256" key="5">
    <source>
        <dbReference type="ARBA" id="ARBA00023175"/>
    </source>
</evidence>
<dbReference type="PRINTS" id="PR00380">
    <property type="entry name" value="KINESINHEAVY"/>
</dbReference>
<feature type="region of interest" description="Disordered" evidence="9">
    <location>
        <begin position="1"/>
        <end position="205"/>
    </location>
</feature>
<reference evidence="12" key="1">
    <citation type="submission" date="2021-01" db="EMBL/GenBank/DDBJ databases">
        <authorList>
            <person name="Corre E."/>
            <person name="Pelletier E."/>
            <person name="Niang G."/>
            <person name="Scheremetjew M."/>
            <person name="Finn R."/>
            <person name="Kale V."/>
            <person name="Holt S."/>
            <person name="Cochrane G."/>
            <person name="Meng A."/>
            <person name="Brown T."/>
            <person name="Cohen L."/>
        </authorList>
    </citation>
    <scope>NUCLEOTIDE SEQUENCE</scope>
    <source>
        <strain evidence="12">GSO104</strain>
    </source>
</reference>
<keyword evidence="2 7" id="KW-0493">Microtubule</keyword>
<keyword evidence="5 6" id="KW-0505">Motor protein</keyword>
<feature type="compositionally biased region" description="Polar residues" evidence="9">
    <location>
        <begin position="112"/>
        <end position="134"/>
    </location>
</feature>
<dbReference type="GO" id="GO:0008017">
    <property type="term" value="F:microtubule binding"/>
    <property type="evidence" value="ECO:0007669"/>
    <property type="project" value="InterPro"/>
</dbReference>
<evidence type="ECO:0000313" key="12">
    <source>
        <dbReference type="EMBL" id="CAE4646127.1"/>
    </source>
</evidence>
<protein>
    <recommendedName>
        <fullName evidence="7">Kinesin-like protein</fullName>
    </recommendedName>
</protein>